<sequence>LVLLFIKHICGWTDDGPKRGLFGVPAAFYGTVEQQGRMTLHLHFLLWIIGQLPLHVVRERLMSEDSEFMRELTEYMESCFVGEFLTGSKTEVAERVHIVPEAEERGIHTILVDRDDIPEGYQDPTLTLPEAPPDEFCEDAENCRCENCMKLLSWWERFKLTVDDILIRSNIHAMGKGCINKDGVCTARFPRETFMQTTVDPKTGHINMKKQESSINDVSPTVTATNRCNTDARCLLSGTSVKAVVGYVTDYISKGWLKTHQVFSTLHDSFAR</sequence>
<dbReference type="AlphaFoldDB" id="A0A8H6LUA4"/>
<comment type="caution">
    <text evidence="1">The sequence shown here is derived from an EMBL/GenBank/DDBJ whole genome shotgun (WGS) entry which is preliminary data.</text>
</comment>
<accession>A0A8H6LUA4</accession>
<proteinExistence type="predicted"/>
<reference evidence="1 2" key="1">
    <citation type="submission" date="2020-07" db="EMBL/GenBank/DDBJ databases">
        <title>Comparative genomics of pyrophilous fungi reveals a link between fire events and developmental genes.</title>
        <authorList>
            <consortium name="DOE Joint Genome Institute"/>
            <person name="Steindorff A.S."/>
            <person name="Carver A."/>
            <person name="Calhoun S."/>
            <person name="Stillman K."/>
            <person name="Liu H."/>
            <person name="Lipzen A."/>
            <person name="Pangilinan J."/>
            <person name="Labutti K."/>
            <person name="Bruns T.D."/>
            <person name="Grigoriev I.V."/>
        </authorList>
    </citation>
    <scope>NUCLEOTIDE SEQUENCE [LARGE SCALE GENOMIC DNA]</scope>
    <source>
        <strain evidence="1 2">CBS 144469</strain>
    </source>
</reference>
<dbReference type="EMBL" id="JACGCI010000262">
    <property type="protein sequence ID" value="KAF6741366.1"/>
    <property type="molecule type" value="Genomic_DNA"/>
</dbReference>
<evidence type="ECO:0000313" key="1">
    <source>
        <dbReference type="EMBL" id="KAF6741366.1"/>
    </source>
</evidence>
<keyword evidence="2" id="KW-1185">Reference proteome</keyword>
<gene>
    <name evidence="1" type="ORF">DFP72DRAFT_756301</name>
</gene>
<feature type="non-terminal residue" evidence="1">
    <location>
        <position position="1"/>
    </location>
</feature>
<evidence type="ECO:0000313" key="2">
    <source>
        <dbReference type="Proteomes" id="UP000521943"/>
    </source>
</evidence>
<evidence type="ECO:0008006" key="3">
    <source>
        <dbReference type="Google" id="ProtNLM"/>
    </source>
</evidence>
<feature type="non-terminal residue" evidence="1">
    <location>
        <position position="272"/>
    </location>
</feature>
<dbReference type="Proteomes" id="UP000521943">
    <property type="component" value="Unassembled WGS sequence"/>
</dbReference>
<dbReference type="OrthoDB" id="3229882at2759"/>
<protein>
    <recommendedName>
        <fullName evidence="3">Helitron helicase-like domain-containing protein</fullName>
    </recommendedName>
</protein>
<name>A0A8H6LUA4_9AGAR</name>
<organism evidence="1 2">
    <name type="scientific">Ephemerocybe angulata</name>
    <dbReference type="NCBI Taxonomy" id="980116"/>
    <lineage>
        <taxon>Eukaryota</taxon>
        <taxon>Fungi</taxon>
        <taxon>Dikarya</taxon>
        <taxon>Basidiomycota</taxon>
        <taxon>Agaricomycotina</taxon>
        <taxon>Agaricomycetes</taxon>
        <taxon>Agaricomycetidae</taxon>
        <taxon>Agaricales</taxon>
        <taxon>Agaricineae</taxon>
        <taxon>Psathyrellaceae</taxon>
        <taxon>Ephemerocybe</taxon>
    </lineage>
</organism>